<gene>
    <name evidence="3" type="ORF">JCM21714_4388</name>
</gene>
<protein>
    <submittedName>
        <fullName evidence="3">Flagellar hook-associated protein FliD</fullName>
    </submittedName>
</protein>
<keyword evidence="3" id="KW-0282">Flagellum</keyword>
<dbReference type="STRING" id="1298598.JCM21714_4388"/>
<accession>W4VQQ7</accession>
<dbReference type="PANTHER" id="PTHR30288:SF0">
    <property type="entry name" value="FLAGELLAR HOOK-ASSOCIATED PROTEIN 2"/>
    <property type="match status" value="1"/>
</dbReference>
<feature type="region of interest" description="Disordered" evidence="1">
    <location>
        <begin position="1"/>
        <end position="20"/>
    </location>
</feature>
<dbReference type="Proteomes" id="UP000019102">
    <property type="component" value="Unassembled WGS sequence"/>
</dbReference>
<comment type="caution">
    <text evidence="3">The sequence shown here is derived from an EMBL/GenBank/DDBJ whole genome shotgun (WGS) entry which is preliminary data.</text>
</comment>
<dbReference type="GO" id="GO:0009421">
    <property type="term" value="C:bacterial-type flagellum filament cap"/>
    <property type="evidence" value="ECO:0007669"/>
    <property type="project" value="InterPro"/>
</dbReference>
<dbReference type="GO" id="GO:0007155">
    <property type="term" value="P:cell adhesion"/>
    <property type="evidence" value="ECO:0007669"/>
    <property type="project" value="InterPro"/>
</dbReference>
<proteinExistence type="predicted"/>
<dbReference type="GO" id="GO:0071973">
    <property type="term" value="P:bacterial-type flagellum-dependent cell motility"/>
    <property type="evidence" value="ECO:0007669"/>
    <property type="project" value="TreeGrafter"/>
</dbReference>
<evidence type="ECO:0000313" key="4">
    <source>
        <dbReference type="Proteomes" id="UP000019102"/>
    </source>
</evidence>
<feature type="domain" description="Flagellar hook-associated protein 2 C-terminal" evidence="2">
    <location>
        <begin position="49"/>
        <end position="313"/>
    </location>
</feature>
<keyword evidence="3" id="KW-0966">Cell projection</keyword>
<evidence type="ECO:0000313" key="3">
    <source>
        <dbReference type="EMBL" id="GAE95174.1"/>
    </source>
</evidence>
<organism evidence="3 4">
    <name type="scientific">Gracilibacillus boraciitolerans JCM 21714</name>
    <dbReference type="NCBI Taxonomy" id="1298598"/>
    <lineage>
        <taxon>Bacteria</taxon>
        <taxon>Bacillati</taxon>
        <taxon>Bacillota</taxon>
        <taxon>Bacilli</taxon>
        <taxon>Bacillales</taxon>
        <taxon>Bacillaceae</taxon>
        <taxon>Gracilibacillus</taxon>
    </lineage>
</organism>
<evidence type="ECO:0000259" key="2">
    <source>
        <dbReference type="Pfam" id="PF07195"/>
    </source>
</evidence>
<sequence>MMYDSFSDKMSMRRTETGKFSETGQDMKISGSFMSDALQFNVATNYTEGKNAIFTINGLETERNTNNFQIDGVTFNLKQTFAAADGPVTVGVTNDSDAVFENIKKFVETYNTLIDEINGKVTEEYHRDYKPLTDDQRESLSEKQQEDWEKMAKSGLLRRDTMLQGALSTMRTDFYSPVNNGESAGSFNQLAQIGITTTKNYMSGGKLEINEAKLKEAIEGDPAGVENLFRGDGEGYGEKGIARRLTDSVNSTMDSIYERAGRATATNQQFTIGRNLNDVEEQIQRFQDRLTQIEDRYWRQFTVMEKAMQQANQQASYMMQQFGGMGMQ</sequence>
<dbReference type="AlphaFoldDB" id="W4VQQ7"/>
<name>W4VQQ7_9BACI</name>
<dbReference type="InterPro" id="IPR010809">
    <property type="entry name" value="FliD_C"/>
</dbReference>
<evidence type="ECO:0000256" key="1">
    <source>
        <dbReference type="SAM" id="MobiDB-lite"/>
    </source>
</evidence>
<dbReference type="Pfam" id="PF07195">
    <property type="entry name" value="FliD_C"/>
    <property type="match status" value="1"/>
</dbReference>
<dbReference type="PANTHER" id="PTHR30288">
    <property type="entry name" value="FLAGELLAR CAP/ASSEMBLY PROTEIN FLID"/>
    <property type="match status" value="1"/>
</dbReference>
<dbReference type="InterPro" id="IPR040026">
    <property type="entry name" value="FliD"/>
</dbReference>
<reference evidence="3 4" key="1">
    <citation type="journal article" date="2014" name="Genome Announc.">
        <title>Draft Genome Sequence of the Boron-Tolerant and Moderately Halotolerant Bacterium Gracilibacillus boraciitolerans JCM 21714T.</title>
        <authorList>
            <person name="Ahmed I."/>
            <person name="Oshima K."/>
            <person name="Suda W."/>
            <person name="Kitamura K."/>
            <person name="Iida T."/>
            <person name="Ohmori Y."/>
            <person name="Fujiwara T."/>
            <person name="Hattori M."/>
            <person name="Ohkuma M."/>
        </authorList>
    </citation>
    <scope>NUCLEOTIDE SEQUENCE [LARGE SCALE GENOMIC DNA]</scope>
    <source>
        <strain evidence="3 4">JCM 21714</strain>
    </source>
</reference>
<dbReference type="eggNOG" id="COG1345">
    <property type="taxonomic scope" value="Bacteria"/>
</dbReference>
<feature type="compositionally biased region" description="Basic and acidic residues" evidence="1">
    <location>
        <begin position="1"/>
        <end position="19"/>
    </location>
</feature>
<keyword evidence="3" id="KW-0969">Cilium</keyword>
<keyword evidence="4" id="KW-1185">Reference proteome</keyword>
<dbReference type="EMBL" id="BAVS01000042">
    <property type="protein sequence ID" value="GAE95174.1"/>
    <property type="molecule type" value="Genomic_DNA"/>
</dbReference>